<sequence length="87" mass="9806">ACRDTTTNAPMWYRDTPMVAPCRQCDMPMLQCFTSLGVCMHFLSTWHGPSSAFILLLNGPNVETYLQVKLLSVPWPLSFILTLISIL</sequence>
<reference evidence="1 2" key="1">
    <citation type="journal article" date="2021" name="BMC Genomics">
        <title>Datura genome reveals duplications of psychoactive alkaloid biosynthetic genes and high mutation rate following tissue culture.</title>
        <authorList>
            <person name="Rajewski A."/>
            <person name="Carter-House D."/>
            <person name="Stajich J."/>
            <person name="Litt A."/>
        </authorList>
    </citation>
    <scope>NUCLEOTIDE SEQUENCE [LARGE SCALE GENOMIC DNA]</scope>
    <source>
        <strain evidence="1">AR-01</strain>
    </source>
</reference>
<comment type="caution">
    <text evidence="1">The sequence shown here is derived from an EMBL/GenBank/DDBJ whole genome shotgun (WGS) entry which is preliminary data.</text>
</comment>
<feature type="non-terminal residue" evidence="1">
    <location>
        <position position="1"/>
    </location>
</feature>
<protein>
    <submittedName>
        <fullName evidence="1">Uncharacterized protein</fullName>
    </submittedName>
</protein>
<name>A0ABS8UXS1_DATST</name>
<proteinExistence type="predicted"/>
<organism evidence="1 2">
    <name type="scientific">Datura stramonium</name>
    <name type="common">Jimsonweed</name>
    <name type="synonym">Common thornapple</name>
    <dbReference type="NCBI Taxonomy" id="4076"/>
    <lineage>
        <taxon>Eukaryota</taxon>
        <taxon>Viridiplantae</taxon>
        <taxon>Streptophyta</taxon>
        <taxon>Embryophyta</taxon>
        <taxon>Tracheophyta</taxon>
        <taxon>Spermatophyta</taxon>
        <taxon>Magnoliopsida</taxon>
        <taxon>eudicotyledons</taxon>
        <taxon>Gunneridae</taxon>
        <taxon>Pentapetalae</taxon>
        <taxon>asterids</taxon>
        <taxon>lamiids</taxon>
        <taxon>Solanales</taxon>
        <taxon>Solanaceae</taxon>
        <taxon>Solanoideae</taxon>
        <taxon>Datureae</taxon>
        <taxon>Datura</taxon>
    </lineage>
</organism>
<evidence type="ECO:0000313" key="2">
    <source>
        <dbReference type="Proteomes" id="UP000823775"/>
    </source>
</evidence>
<dbReference type="Proteomes" id="UP000823775">
    <property type="component" value="Unassembled WGS sequence"/>
</dbReference>
<gene>
    <name evidence="1" type="ORF">HAX54_024274</name>
</gene>
<evidence type="ECO:0000313" key="1">
    <source>
        <dbReference type="EMBL" id="MCD9639626.1"/>
    </source>
</evidence>
<dbReference type="EMBL" id="JACEIK010002961">
    <property type="protein sequence ID" value="MCD9639626.1"/>
    <property type="molecule type" value="Genomic_DNA"/>
</dbReference>
<accession>A0ABS8UXS1</accession>
<keyword evidence="2" id="KW-1185">Reference proteome</keyword>